<sequence>MPLTPSTKSTDAVPLILSLPLALVYQPARSNADRRSTKFVPTVPSKGSTIPPISGVFIMLELSPYPVRLSPSWSTRRTPPFNWIAVLVRGSNLPESTAHAFAHPEELNA</sequence>
<dbReference type="EMBL" id="JACEFI010000005">
    <property type="protein sequence ID" value="KAH0598608.1"/>
    <property type="molecule type" value="Genomic_DNA"/>
</dbReference>
<keyword evidence="2" id="KW-1185">Reference proteome</keyword>
<gene>
    <name evidence="1" type="ORF">MHUMG1_03911</name>
</gene>
<protein>
    <submittedName>
        <fullName evidence="1">Uncharacterized protein</fullName>
    </submittedName>
</protein>
<organism evidence="1 2">
    <name type="scientific">Metarhizium humberi</name>
    <dbReference type="NCBI Taxonomy" id="2596975"/>
    <lineage>
        <taxon>Eukaryota</taxon>
        <taxon>Fungi</taxon>
        <taxon>Dikarya</taxon>
        <taxon>Ascomycota</taxon>
        <taxon>Pezizomycotina</taxon>
        <taxon>Sordariomycetes</taxon>
        <taxon>Hypocreomycetidae</taxon>
        <taxon>Hypocreales</taxon>
        <taxon>Clavicipitaceae</taxon>
        <taxon>Metarhizium</taxon>
    </lineage>
</organism>
<accession>A0A9P8S9M9</accession>
<evidence type="ECO:0000313" key="2">
    <source>
        <dbReference type="Proteomes" id="UP000764110"/>
    </source>
</evidence>
<proteinExistence type="predicted"/>
<dbReference type="AlphaFoldDB" id="A0A9P8S9M9"/>
<reference evidence="1 2" key="1">
    <citation type="submission" date="2020-07" db="EMBL/GenBank/DDBJ databases">
        <title>Metarhizium humberi genome.</title>
        <authorList>
            <person name="Lysoe E."/>
        </authorList>
    </citation>
    <scope>NUCLEOTIDE SEQUENCE [LARGE SCALE GENOMIC DNA]</scope>
    <source>
        <strain evidence="1 2">ESALQ1638</strain>
    </source>
</reference>
<name>A0A9P8S9M9_9HYPO</name>
<dbReference type="Proteomes" id="UP000764110">
    <property type="component" value="Unassembled WGS sequence"/>
</dbReference>
<comment type="caution">
    <text evidence="1">The sequence shown here is derived from an EMBL/GenBank/DDBJ whole genome shotgun (WGS) entry which is preliminary data.</text>
</comment>
<evidence type="ECO:0000313" key="1">
    <source>
        <dbReference type="EMBL" id="KAH0598608.1"/>
    </source>
</evidence>